<name>A0A370GL57_9NOCA</name>
<dbReference type="OrthoDB" id="4248303at2"/>
<proteinExistence type="predicted"/>
<dbReference type="AlphaFoldDB" id="A0A370GL57"/>
<dbReference type="Proteomes" id="UP000255355">
    <property type="component" value="Unassembled WGS sequence"/>
</dbReference>
<dbReference type="RefSeq" id="WP_068025001.1">
    <property type="nucleotide sequence ID" value="NZ_QQAZ01000017.1"/>
</dbReference>
<keyword evidence="1" id="KW-1133">Transmembrane helix</keyword>
<evidence type="ECO:0000313" key="3">
    <source>
        <dbReference type="Proteomes" id="UP000255355"/>
    </source>
</evidence>
<gene>
    <name evidence="2" type="ORF">DFR68_117119</name>
</gene>
<feature type="transmembrane region" description="Helical" evidence="1">
    <location>
        <begin position="47"/>
        <end position="68"/>
    </location>
</feature>
<keyword evidence="1" id="KW-0472">Membrane</keyword>
<keyword evidence="1" id="KW-0812">Transmembrane</keyword>
<evidence type="ECO:0000256" key="1">
    <source>
        <dbReference type="SAM" id="Phobius"/>
    </source>
</evidence>
<organism evidence="2 3">
    <name type="scientific">Nocardia mexicana</name>
    <dbReference type="NCBI Taxonomy" id="279262"/>
    <lineage>
        <taxon>Bacteria</taxon>
        <taxon>Bacillati</taxon>
        <taxon>Actinomycetota</taxon>
        <taxon>Actinomycetes</taxon>
        <taxon>Mycobacteriales</taxon>
        <taxon>Nocardiaceae</taxon>
        <taxon>Nocardia</taxon>
    </lineage>
</organism>
<accession>A0A370GL57</accession>
<protein>
    <submittedName>
        <fullName evidence="2">Uncharacterized protein</fullName>
    </submittedName>
</protein>
<dbReference type="STRING" id="1210089.GCA_001613165_05267"/>
<comment type="caution">
    <text evidence="2">The sequence shown here is derived from an EMBL/GenBank/DDBJ whole genome shotgun (WGS) entry which is preliminary data.</text>
</comment>
<evidence type="ECO:0000313" key="2">
    <source>
        <dbReference type="EMBL" id="RDI44502.1"/>
    </source>
</evidence>
<sequence>MNKGSYVGLQVAGMVVTVVFAQAALRQLFDHEKSQLWGVFDWIPGGWSVRFVALLLVTAVGVLLAGWANDKVKQHDE</sequence>
<reference evidence="2 3" key="1">
    <citation type="submission" date="2018-07" db="EMBL/GenBank/DDBJ databases">
        <title>Genomic Encyclopedia of Type Strains, Phase IV (KMG-IV): sequencing the most valuable type-strain genomes for metagenomic binning, comparative biology and taxonomic classification.</title>
        <authorList>
            <person name="Goeker M."/>
        </authorList>
    </citation>
    <scope>NUCLEOTIDE SEQUENCE [LARGE SCALE GENOMIC DNA]</scope>
    <source>
        <strain evidence="2 3">DSM 44952</strain>
    </source>
</reference>
<dbReference type="EMBL" id="QQAZ01000017">
    <property type="protein sequence ID" value="RDI44502.1"/>
    <property type="molecule type" value="Genomic_DNA"/>
</dbReference>
<keyword evidence="3" id="KW-1185">Reference proteome</keyword>